<dbReference type="AlphaFoldDB" id="A0A392LXR5"/>
<comment type="caution">
    <text evidence="1">The sequence shown here is derived from an EMBL/GenBank/DDBJ whole genome shotgun (WGS) entry which is preliminary data.</text>
</comment>
<evidence type="ECO:0000313" key="2">
    <source>
        <dbReference type="Proteomes" id="UP000265520"/>
    </source>
</evidence>
<name>A0A392LXR5_9FABA</name>
<dbReference type="Proteomes" id="UP000265520">
    <property type="component" value="Unassembled WGS sequence"/>
</dbReference>
<organism evidence="1 2">
    <name type="scientific">Trifolium medium</name>
    <dbReference type="NCBI Taxonomy" id="97028"/>
    <lineage>
        <taxon>Eukaryota</taxon>
        <taxon>Viridiplantae</taxon>
        <taxon>Streptophyta</taxon>
        <taxon>Embryophyta</taxon>
        <taxon>Tracheophyta</taxon>
        <taxon>Spermatophyta</taxon>
        <taxon>Magnoliopsida</taxon>
        <taxon>eudicotyledons</taxon>
        <taxon>Gunneridae</taxon>
        <taxon>Pentapetalae</taxon>
        <taxon>rosids</taxon>
        <taxon>fabids</taxon>
        <taxon>Fabales</taxon>
        <taxon>Fabaceae</taxon>
        <taxon>Papilionoideae</taxon>
        <taxon>50 kb inversion clade</taxon>
        <taxon>NPAAA clade</taxon>
        <taxon>Hologalegina</taxon>
        <taxon>IRL clade</taxon>
        <taxon>Trifolieae</taxon>
        <taxon>Trifolium</taxon>
    </lineage>
</organism>
<evidence type="ECO:0000313" key="1">
    <source>
        <dbReference type="EMBL" id="MCH79718.1"/>
    </source>
</evidence>
<sequence>MGGVLDMHDRDMFRGCARHQERCCARHVEHGHARHMLSMVALGLCSKSCSLVEGDKSCMRICRACDSCSSGVNSASFVGAVAELEGFTSRFHFRGGACSAWEVRPLAFVEDVLAPLDALDLERRINPTMVK</sequence>
<gene>
    <name evidence="1" type="ORF">A2U01_0000473</name>
</gene>
<proteinExistence type="predicted"/>
<dbReference type="EMBL" id="LXQA010000308">
    <property type="protein sequence ID" value="MCH79718.1"/>
    <property type="molecule type" value="Genomic_DNA"/>
</dbReference>
<keyword evidence="2" id="KW-1185">Reference proteome</keyword>
<accession>A0A392LXR5</accession>
<protein>
    <submittedName>
        <fullName evidence="1">Uncharacterized protein</fullName>
    </submittedName>
</protein>
<reference evidence="1 2" key="1">
    <citation type="journal article" date="2018" name="Front. Plant Sci.">
        <title>Red Clover (Trifolium pratense) and Zigzag Clover (T. medium) - A Picture of Genomic Similarities and Differences.</title>
        <authorList>
            <person name="Dluhosova J."/>
            <person name="Istvanek J."/>
            <person name="Nedelnik J."/>
            <person name="Repkova J."/>
        </authorList>
    </citation>
    <scope>NUCLEOTIDE SEQUENCE [LARGE SCALE GENOMIC DNA]</scope>
    <source>
        <strain evidence="2">cv. 10/8</strain>
        <tissue evidence="1">Leaf</tissue>
    </source>
</reference>